<evidence type="ECO:0000313" key="3">
    <source>
        <dbReference type="EMBL" id="NYS25351.1"/>
    </source>
</evidence>
<reference evidence="3 4" key="1">
    <citation type="journal article" date="2000" name="Arch. Microbiol.">
        <title>Rhodobaca bogoriensis gen. nov. and sp. nov., an alkaliphilic purple nonsulfur bacterium from African Rift Valley soda lakes.</title>
        <authorList>
            <person name="Milford A.D."/>
            <person name="Achenbach L.A."/>
            <person name="Jung D.O."/>
            <person name="Madigan M.T."/>
        </authorList>
    </citation>
    <scope>NUCLEOTIDE SEQUENCE [LARGE SCALE GENOMIC DNA]</scope>
    <source>
        <strain evidence="3 4">2376</strain>
    </source>
</reference>
<keyword evidence="1" id="KW-1133">Transmembrane helix</keyword>
<proteinExistence type="predicted"/>
<dbReference type="Proteomes" id="UP000529417">
    <property type="component" value="Unassembled WGS sequence"/>
</dbReference>
<name>A0A7Z0HZV8_9RHOB</name>
<keyword evidence="4" id="KW-1185">Reference proteome</keyword>
<keyword evidence="1" id="KW-0472">Membrane</keyword>
<dbReference type="EMBL" id="JACBXS010000018">
    <property type="protein sequence ID" value="NYS25351.1"/>
    <property type="molecule type" value="Genomic_DNA"/>
</dbReference>
<evidence type="ECO:0000259" key="2">
    <source>
        <dbReference type="Pfam" id="PF07331"/>
    </source>
</evidence>
<dbReference type="Pfam" id="PF07331">
    <property type="entry name" value="TctB"/>
    <property type="match status" value="1"/>
</dbReference>
<organism evidence="3 4">
    <name type="scientific">Rhabdonatronobacter sediminivivens</name>
    <dbReference type="NCBI Taxonomy" id="2743469"/>
    <lineage>
        <taxon>Bacteria</taxon>
        <taxon>Pseudomonadati</taxon>
        <taxon>Pseudomonadota</taxon>
        <taxon>Alphaproteobacteria</taxon>
        <taxon>Rhodobacterales</taxon>
        <taxon>Paracoccaceae</taxon>
        <taxon>Rhabdonatronobacter</taxon>
    </lineage>
</organism>
<gene>
    <name evidence="3" type="ORF">HUK65_10135</name>
</gene>
<comment type="caution">
    <text evidence="3">The sequence shown here is derived from an EMBL/GenBank/DDBJ whole genome shotgun (WGS) entry which is preliminary data.</text>
</comment>
<keyword evidence="1" id="KW-0812">Transmembrane</keyword>
<dbReference type="InterPro" id="IPR009936">
    <property type="entry name" value="DUF1468"/>
</dbReference>
<dbReference type="RefSeq" id="WP_179906058.1">
    <property type="nucleotide sequence ID" value="NZ_JACBXS010000018.1"/>
</dbReference>
<feature type="transmembrane region" description="Helical" evidence="1">
    <location>
        <begin position="70"/>
        <end position="88"/>
    </location>
</feature>
<feature type="transmembrane region" description="Helical" evidence="1">
    <location>
        <begin position="40"/>
        <end position="58"/>
    </location>
</feature>
<accession>A0A7Z0HZV8</accession>
<protein>
    <submittedName>
        <fullName evidence="3">Tripartite tricarboxylate transporter TctB family protein</fullName>
    </submittedName>
</protein>
<feature type="domain" description="DUF1468" evidence="2">
    <location>
        <begin position="9"/>
        <end position="141"/>
    </location>
</feature>
<dbReference type="AlphaFoldDB" id="A0A7Z0HZV8"/>
<sequence length="147" mass="15265">MRIDRGEVLSGLIVIAIGAWFAYGASDYRMGTLARMGPGFVPYSLGLISMGLGALILLSAFGREGRVPSFDWRGMIFVLGAVGLFAWLLPRTGLIPAAVAAVVVAAAGSPLTHPPAVPFLAAAVAAGAWVVFGLILGIQMPLLRSPF</sequence>
<feature type="transmembrane region" description="Helical" evidence="1">
    <location>
        <begin position="119"/>
        <end position="142"/>
    </location>
</feature>
<evidence type="ECO:0000313" key="4">
    <source>
        <dbReference type="Proteomes" id="UP000529417"/>
    </source>
</evidence>
<evidence type="ECO:0000256" key="1">
    <source>
        <dbReference type="SAM" id="Phobius"/>
    </source>
</evidence>